<feature type="transmembrane region" description="Helical" evidence="2">
    <location>
        <begin position="50"/>
        <end position="70"/>
    </location>
</feature>
<accession>A0A1G9VIM0</accession>
<dbReference type="RefSeq" id="WP_256329138.1">
    <property type="nucleotide sequence ID" value="NZ_FNHU01000006.1"/>
</dbReference>
<feature type="transmembrane region" description="Helical" evidence="2">
    <location>
        <begin position="168"/>
        <end position="188"/>
    </location>
</feature>
<evidence type="ECO:0000256" key="1">
    <source>
        <dbReference type="SAM" id="MobiDB-lite"/>
    </source>
</evidence>
<keyword evidence="2" id="KW-0812">Transmembrane</keyword>
<feature type="transmembrane region" description="Helical" evidence="2">
    <location>
        <begin position="130"/>
        <end position="156"/>
    </location>
</feature>
<evidence type="ECO:0000313" key="3">
    <source>
        <dbReference type="EMBL" id="SDM72138.1"/>
    </source>
</evidence>
<organism evidence="3 4">
    <name type="scientific">Actinomyces ruminicola</name>
    <dbReference type="NCBI Taxonomy" id="332524"/>
    <lineage>
        <taxon>Bacteria</taxon>
        <taxon>Bacillati</taxon>
        <taxon>Actinomycetota</taxon>
        <taxon>Actinomycetes</taxon>
        <taxon>Actinomycetales</taxon>
        <taxon>Actinomycetaceae</taxon>
        <taxon>Actinomyces</taxon>
    </lineage>
</organism>
<protein>
    <recommendedName>
        <fullName evidence="5">ABC-2 type transport system permease protein</fullName>
    </recommendedName>
</protein>
<dbReference type="Proteomes" id="UP000199671">
    <property type="component" value="Unassembled WGS sequence"/>
</dbReference>
<dbReference type="AlphaFoldDB" id="A0A1G9VIM0"/>
<feature type="transmembrane region" description="Helical" evidence="2">
    <location>
        <begin position="258"/>
        <end position="278"/>
    </location>
</feature>
<feature type="compositionally biased region" description="Low complexity" evidence="1">
    <location>
        <begin position="1"/>
        <end position="16"/>
    </location>
</feature>
<keyword evidence="2" id="KW-0472">Membrane</keyword>
<reference evidence="3 4" key="1">
    <citation type="submission" date="2016-10" db="EMBL/GenBank/DDBJ databases">
        <authorList>
            <person name="de Groot N.N."/>
        </authorList>
    </citation>
    <scope>NUCLEOTIDE SEQUENCE [LARGE SCALE GENOMIC DNA]</scope>
    <source>
        <strain evidence="3 4">KPR-7B</strain>
    </source>
</reference>
<sequence>MPAPSLAEGPAAAARATRSGVPGTCRDRPMGRAWWPALLAAEALKLRRSLVWWIVVALPVLAVVSGSVNFAMNQGALAATWESLTGQVTLFYGLFFFSVAVALILAAAWRPEHRGSSWNCMATMPHSPAAVALAKTAVVLVPVLVMQMLLVVATWLSGLVFLHLDGGVPLGFAVSALLAVVAAVPLVGLQSTLSMLMRSFATPVALGLAGTVIGIAVAYQSRTLAGLWPYSLATRALTLGSSALTDAGGLDWAGIGPVLAWSAAGGAVFWALLVYMAGRATPRV</sequence>
<dbReference type="Pfam" id="PF12730">
    <property type="entry name" value="ABC2_membrane_4"/>
    <property type="match status" value="1"/>
</dbReference>
<feature type="transmembrane region" description="Helical" evidence="2">
    <location>
        <begin position="90"/>
        <end position="109"/>
    </location>
</feature>
<evidence type="ECO:0000313" key="4">
    <source>
        <dbReference type="Proteomes" id="UP000199671"/>
    </source>
</evidence>
<dbReference type="CDD" id="cd21809">
    <property type="entry name" value="ABC-2_lan_permease-like"/>
    <property type="match status" value="1"/>
</dbReference>
<dbReference type="EMBL" id="FNHU01000006">
    <property type="protein sequence ID" value="SDM72138.1"/>
    <property type="molecule type" value="Genomic_DNA"/>
</dbReference>
<feature type="transmembrane region" description="Helical" evidence="2">
    <location>
        <begin position="200"/>
        <end position="219"/>
    </location>
</feature>
<evidence type="ECO:0008006" key="5">
    <source>
        <dbReference type="Google" id="ProtNLM"/>
    </source>
</evidence>
<evidence type="ECO:0000256" key="2">
    <source>
        <dbReference type="SAM" id="Phobius"/>
    </source>
</evidence>
<feature type="region of interest" description="Disordered" evidence="1">
    <location>
        <begin position="1"/>
        <end position="24"/>
    </location>
</feature>
<keyword evidence="2" id="KW-1133">Transmembrane helix</keyword>
<name>A0A1G9VIM0_9ACTO</name>
<gene>
    <name evidence="3" type="ORF">SAMN04487766_10627</name>
</gene>
<proteinExistence type="predicted"/>